<evidence type="ECO:0000256" key="1">
    <source>
        <dbReference type="SAM" id="Phobius"/>
    </source>
</evidence>
<accession>A0AAD4NKJ5</accession>
<keyword evidence="1" id="KW-0472">Membrane</keyword>
<dbReference type="AlphaFoldDB" id="A0AAD4NKJ5"/>
<evidence type="ECO:0000313" key="2">
    <source>
        <dbReference type="EMBL" id="KAI1728545.1"/>
    </source>
</evidence>
<dbReference type="EMBL" id="JAKKPZ010000001">
    <property type="protein sequence ID" value="KAI1728545.1"/>
    <property type="molecule type" value="Genomic_DNA"/>
</dbReference>
<organism evidence="2 3">
    <name type="scientific">Ditylenchus destructor</name>
    <dbReference type="NCBI Taxonomy" id="166010"/>
    <lineage>
        <taxon>Eukaryota</taxon>
        <taxon>Metazoa</taxon>
        <taxon>Ecdysozoa</taxon>
        <taxon>Nematoda</taxon>
        <taxon>Chromadorea</taxon>
        <taxon>Rhabditida</taxon>
        <taxon>Tylenchina</taxon>
        <taxon>Tylenchomorpha</taxon>
        <taxon>Sphaerularioidea</taxon>
        <taxon>Anguinidae</taxon>
        <taxon>Anguininae</taxon>
        <taxon>Ditylenchus</taxon>
    </lineage>
</organism>
<keyword evidence="1" id="KW-0812">Transmembrane</keyword>
<dbReference type="Proteomes" id="UP001201812">
    <property type="component" value="Unassembled WGS sequence"/>
</dbReference>
<reference evidence="2" key="1">
    <citation type="submission" date="2022-01" db="EMBL/GenBank/DDBJ databases">
        <title>Genome Sequence Resource for Two Populations of Ditylenchus destructor, the Migratory Endoparasitic Phytonematode.</title>
        <authorList>
            <person name="Zhang H."/>
            <person name="Lin R."/>
            <person name="Xie B."/>
        </authorList>
    </citation>
    <scope>NUCLEOTIDE SEQUENCE</scope>
    <source>
        <strain evidence="2">BazhouSP</strain>
    </source>
</reference>
<comment type="caution">
    <text evidence="2">The sequence shown here is derived from an EMBL/GenBank/DDBJ whole genome shotgun (WGS) entry which is preliminary data.</text>
</comment>
<keyword evidence="3" id="KW-1185">Reference proteome</keyword>
<protein>
    <submittedName>
        <fullName evidence="2">Uncharacterized protein</fullName>
    </submittedName>
</protein>
<gene>
    <name evidence="2" type="ORF">DdX_00735</name>
</gene>
<feature type="transmembrane region" description="Helical" evidence="1">
    <location>
        <begin position="20"/>
        <end position="42"/>
    </location>
</feature>
<evidence type="ECO:0000313" key="3">
    <source>
        <dbReference type="Proteomes" id="UP001201812"/>
    </source>
</evidence>
<sequence length="158" mass="18030">MPQDRRLRLNFHNHICKYFLLDQIFLIIFLISLFQLATLNAVEEIYEWNSTTADSLFINDNNRTDSAPPSSAEYNKENIDGSGEALLSIANEEESDRQVVKLLNGDWADYTASTTDLEGSGDDLNEMAPTHTTPSTTTQITTFRRSKDNFYTYICIQM</sequence>
<name>A0AAD4NKJ5_9BILA</name>
<keyword evidence="1" id="KW-1133">Transmembrane helix</keyword>
<proteinExistence type="predicted"/>